<comment type="catalytic activity">
    <reaction evidence="2">
        <text>glycyl-tRNA(Ala) + H2O = tRNA(Ala) + glycine + H(+)</text>
        <dbReference type="Rhea" id="RHEA:53744"/>
        <dbReference type="Rhea" id="RHEA-COMP:9657"/>
        <dbReference type="Rhea" id="RHEA-COMP:13640"/>
        <dbReference type="ChEBI" id="CHEBI:15377"/>
        <dbReference type="ChEBI" id="CHEBI:15378"/>
        <dbReference type="ChEBI" id="CHEBI:57305"/>
        <dbReference type="ChEBI" id="CHEBI:78442"/>
        <dbReference type="ChEBI" id="CHEBI:78522"/>
    </reaction>
</comment>
<comment type="subunit">
    <text evidence="2">Homodimer.</text>
</comment>
<name>A0A1Y4T091_9FIRM</name>
<keyword evidence="2" id="KW-0963">Cytoplasm</keyword>
<dbReference type="EMBL" id="NFLJ01000015">
    <property type="protein sequence ID" value="OUQ34612.1"/>
    <property type="molecule type" value="Genomic_DNA"/>
</dbReference>
<dbReference type="PANTHER" id="PTHR10472:SF5">
    <property type="entry name" value="D-AMINOACYL-TRNA DEACYLASE 1"/>
    <property type="match status" value="1"/>
</dbReference>
<reference evidence="3 4" key="1">
    <citation type="journal article" date="2018" name="BMC Genomics">
        <title>Whole genome sequencing and function prediction of 133 gut anaerobes isolated from chicken caecum in pure cultures.</title>
        <authorList>
            <person name="Medvecky M."/>
            <person name="Cejkova D."/>
            <person name="Polansky O."/>
            <person name="Karasova D."/>
            <person name="Kubasova T."/>
            <person name="Cizek A."/>
            <person name="Rychlik I."/>
        </authorList>
    </citation>
    <scope>NUCLEOTIDE SEQUENCE [LARGE SCALE GENOMIC DNA]</scope>
    <source>
        <strain evidence="3 4">An13</strain>
    </source>
</reference>
<dbReference type="GO" id="GO:0043908">
    <property type="term" value="F:Ser(Gly)-tRNA(Ala) hydrolase activity"/>
    <property type="evidence" value="ECO:0007669"/>
    <property type="project" value="UniProtKB-UniRule"/>
</dbReference>
<dbReference type="GO" id="GO:0000049">
    <property type="term" value="F:tRNA binding"/>
    <property type="evidence" value="ECO:0007669"/>
    <property type="project" value="UniProtKB-UniRule"/>
</dbReference>
<evidence type="ECO:0000313" key="3">
    <source>
        <dbReference type="EMBL" id="OUQ34612.1"/>
    </source>
</evidence>
<dbReference type="GO" id="GO:0106026">
    <property type="term" value="F:Gly-tRNA(Ala) deacylase activity"/>
    <property type="evidence" value="ECO:0007669"/>
    <property type="project" value="UniProtKB-UniRule"/>
</dbReference>
<comment type="catalytic activity">
    <reaction evidence="2">
        <text>a D-aminoacyl-tRNA + H2O = a tRNA + a D-alpha-amino acid + H(+)</text>
        <dbReference type="Rhea" id="RHEA:13953"/>
        <dbReference type="Rhea" id="RHEA-COMP:10123"/>
        <dbReference type="Rhea" id="RHEA-COMP:10124"/>
        <dbReference type="ChEBI" id="CHEBI:15377"/>
        <dbReference type="ChEBI" id="CHEBI:15378"/>
        <dbReference type="ChEBI" id="CHEBI:59871"/>
        <dbReference type="ChEBI" id="CHEBI:78442"/>
        <dbReference type="ChEBI" id="CHEBI:79333"/>
        <dbReference type="EC" id="3.1.1.96"/>
    </reaction>
</comment>
<organism evidence="3 4">
    <name type="scientific">Massilimicrobiota timonensis</name>
    <dbReference type="NCBI Taxonomy" id="1776392"/>
    <lineage>
        <taxon>Bacteria</taxon>
        <taxon>Bacillati</taxon>
        <taxon>Bacillota</taxon>
        <taxon>Erysipelotrichia</taxon>
        <taxon>Erysipelotrichales</taxon>
        <taxon>Erysipelotrichaceae</taxon>
        <taxon>Massilimicrobiota</taxon>
    </lineage>
</organism>
<dbReference type="FunFam" id="3.50.80.10:FF:000001">
    <property type="entry name" value="D-aminoacyl-tRNA deacylase"/>
    <property type="match status" value="1"/>
</dbReference>
<comment type="caution">
    <text evidence="3">The sequence shown here is derived from an EMBL/GenBank/DDBJ whole genome shotgun (WGS) entry which is preliminary data.</text>
</comment>
<dbReference type="EC" id="3.1.1.96" evidence="2"/>
<dbReference type="Gene3D" id="3.50.80.10">
    <property type="entry name" value="D-tyrosyl-tRNA(Tyr) deacylase"/>
    <property type="match status" value="1"/>
</dbReference>
<comment type="similarity">
    <text evidence="1 2">Belongs to the DTD family.</text>
</comment>
<dbReference type="RefSeq" id="WP_087357953.1">
    <property type="nucleotide sequence ID" value="NZ_NFLJ01000015.1"/>
</dbReference>
<feature type="short sequence motif" description="Gly-cisPro motif, important for rejection of L-amino acids" evidence="2">
    <location>
        <begin position="137"/>
        <end position="138"/>
    </location>
</feature>
<evidence type="ECO:0000256" key="1">
    <source>
        <dbReference type="ARBA" id="ARBA00009673"/>
    </source>
</evidence>
<keyword evidence="2" id="KW-0694">RNA-binding</keyword>
<dbReference type="HAMAP" id="MF_00518">
    <property type="entry name" value="Deacylase_Dtd"/>
    <property type="match status" value="1"/>
</dbReference>
<dbReference type="GO" id="GO:0019478">
    <property type="term" value="P:D-amino acid catabolic process"/>
    <property type="evidence" value="ECO:0007669"/>
    <property type="project" value="UniProtKB-UniRule"/>
</dbReference>
<dbReference type="AlphaFoldDB" id="A0A1Y4T091"/>
<dbReference type="GO" id="GO:0005737">
    <property type="term" value="C:cytoplasm"/>
    <property type="evidence" value="ECO:0007669"/>
    <property type="project" value="UniProtKB-SubCell"/>
</dbReference>
<dbReference type="EC" id="3.1.1.-" evidence="2"/>
<comment type="subcellular location">
    <subcellularLocation>
        <location evidence="2">Cytoplasm</location>
    </subcellularLocation>
</comment>
<evidence type="ECO:0000256" key="2">
    <source>
        <dbReference type="HAMAP-Rule" id="MF_00518"/>
    </source>
</evidence>
<dbReference type="InterPro" id="IPR003732">
    <property type="entry name" value="Daa-tRNA_deacyls_DTD"/>
</dbReference>
<protein>
    <recommendedName>
        <fullName evidence="2">D-aminoacyl-tRNA deacylase</fullName>
        <shortName evidence="2">DTD</shortName>
        <ecNumber evidence="2">3.1.1.96</ecNumber>
    </recommendedName>
    <alternativeName>
        <fullName evidence="2">Gly-tRNA(Ala) deacylase</fullName>
        <ecNumber evidence="2">3.1.1.-</ecNumber>
    </alternativeName>
</protein>
<dbReference type="OrthoDB" id="9801395at2"/>
<proteinExistence type="inferred from homology"/>
<dbReference type="SUPFAM" id="SSF69500">
    <property type="entry name" value="DTD-like"/>
    <property type="match status" value="1"/>
</dbReference>
<comment type="domain">
    <text evidence="2">A Gly-cisPro motif from one monomer fits into the active site of the other monomer to allow specific chiral rejection of L-amino acids.</text>
</comment>
<dbReference type="Pfam" id="PF02580">
    <property type="entry name" value="Tyr_Deacylase"/>
    <property type="match status" value="1"/>
</dbReference>
<comment type="function">
    <text evidence="2">An aminoacyl-tRNA editing enzyme that deacylates mischarged D-aminoacyl-tRNAs. Also deacylates mischarged glycyl-tRNA(Ala), protecting cells against glycine mischarging by AlaRS. Acts via tRNA-based rather than protein-based catalysis; rejects L-amino acids rather than detecting D-amino acids in the active site. By recycling D-aminoacyl-tRNA to D-amino acids and free tRNA molecules, this enzyme counteracts the toxicity associated with the formation of D-aminoacyl-tRNA entities in vivo and helps enforce protein L-homochirality.</text>
</comment>
<evidence type="ECO:0000313" key="4">
    <source>
        <dbReference type="Proteomes" id="UP000195305"/>
    </source>
</evidence>
<keyword evidence="2" id="KW-0820">tRNA-binding</keyword>
<dbReference type="Proteomes" id="UP000195305">
    <property type="component" value="Unassembled WGS sequence"/>
</dbReference>
<dbReference type="InterPro" id="IPR023509">
    <property type="entry name" value="DTD-like_sf"/>
</dbReference>
<keyword evidence="4" id="KW-1185">Reference proteome</keyword>
<dbReference type="CDD" id="cd00563">
    <property type="entry name" value="Dtyr_deacylase"/>
    <property type="match status" value="1"/>
</dbReference>
<dbReference type="GO" id="GO:0051500">
    <property type="term" value="F:D-tyrosyl-tRNA(Tyr) deacylase activity"/>
    <property type="evidence" value="ECO:0007669"/>
    <property type="project" value="TreeGrafter"/>
</dbReference>
<gene>
    <name evidence="2" type="primary">dtd</name>
    <name evidence="3" type="ORF">B5E75_06450</name>
</gene>
<dbReference type="NCBIfam" id="TIGR00256">
    <property type="entry name" value="D-aminoacyl-tRNA deacylase"/>
    <property type="match status" value="1"/>
</dbReference>
<accession>A0A1Y4T091</accession>
<keyword evidence="2" id="KW-0378">Hydrolase</keyword>
<sequence>MKVVVQRVKESSVTIDGKVYGSIQKGFMVLVGFCASDTQEIVEKMVDKMIGLRVFEDDNGKMNLSLQDVNGSILSISQFTLYADCKKGRRPSFIHAAKPDVAIPLYDYFNETIQVQGIHLETGVFGADMKVSLINDGPVTIILDSQEICK</sequence>
<dbReference type="PANTHER" id="PTHR10472">
    <property type="entry name" value="D-TYROSYL-TRNA TYR DEACYLASE"/>
    <property type="match status" value="1"/>
</dbReference>